<feature type="domain" description="Cyclic nucleotide-binding" evidence="2">
    <location>
        <begin position="216"/>
        <end position="260"/>
    </location>
</feature>
<dbReference type="AlphaFoldDB" id="A0AAD2D2Z4"/>
<dbReference type="InterPro" id="IPR000595">
    <property type="entry name" value="cNMP-bd_dom"/>
</dbReference>
<feature type="region of interest" description="Disordered" evidence="1">
    <location>
        <begin position="685"/>
        <end position="705"/>
    </location>
</feature>
<dbReference type="CDD" id="cd00038">
    <property type="entry name" value="CAP_ED"/>
    <property type="match status" value="2"/>
</dbReference>
<evidence type="ECO:0000313" key="3">
    <source>
        <dbReference type="EMBL" id="CAI2377723.1"/>
    </source>
</evidence>
<feature type="domain" description="Cyclic nucleotide-binding" evidence="2">
    <location>
        <begin position="280"/>
        <end position="327"/>
    </location>
</feature>
<dbReference type="PANTHER" id="PTHR23011">
    <property type="entry name" value="CYCLIC NUCLEOTIDE-BINDING DOMAIN CONTAINING PROTEIN"/>
    <property type="match status" value="1"/>
</dbReference>
<dbReference type="Proteomes" id="UP001295684">
    <property type="component" value="Unassembled WGS sequence"/>
</dbReference>
<evidence type="ECO:0000256" key="1">
    <source>
        <dbReference type="SAM" id="MobiDB-lite"/>
    </source>
</evidence>
<reference evidence="3" key="1">
    <citation type="submission" date="2023-07" db="EMBL/GenBank/DDBJ databases">
        <authorList>
            <consortium name="AG Swart"/>
            <person name="Singh M."/>
            <person name="Singh A."/>
            <person name="Seah K."/>
            <person name="Emmerich C."/>
        </authorList>
    </citation>
    <scope>NUCLEOTIDE SEQUENCE</scope>
    <source>
        <strain evidence="3">DP1</strain>
    </source>
</reference>
<dbReference type="InterPro" id="IPR018488">
    <property type="entry name" value="cNMP-bd_CS"/>
</dbReference>
<dbReference type="PANTHER" id="PTHR23011:SF28">
    <property type="entry name" value="CYCLIC NUCLEOTIDE-BINDING DOMAIN CONTAINING PROTEIN"/>
    <property type="match status" value="1"/>
</dbReference>
<dbReference type="EMBL" id="CAMPGE010019384">
    <property type="protein sequence ID" value="CAI2377723.1"/>
    <property type="molecule type" value="Genomic_DNA"/>
</dbReference>
<dbReference type="InterPro" id="IPR014710">
    <property type="entry name" value="RmlC-like_jellyroll"/>
</dbReference>
<dbReference type="PROSITE" id="PS00889">
    <property type="entry name" value="CNMP_BINDING_2"/>
    <property type="match status" value="1"/>
</dbReference>
<dbReference type="PROSITE" id="PS50042">
    <property type="entry name" value="CNMP_BINDING_3"/>
    <property type="match status" value="3"/>
</dbReference>
<dbReference type="Pfam" id="PF00027">
    <property type="entry name" value="cNMP_binding"/>
    <property type="match status" value="1"/>
</dbReference>
<proteinExistence type="predicted"/>
<protein>
    <recommendedName>
        <fullName evidence="2">Cyclic nucleotide-binding domain-containing protein</fullName>
    </recommendedName>
</protein>
<dbReference type="SUPFAM" id="SSF51206">
    <property type="entry name" value="cAMP-binding domain-like"/>
    <property type="match status" value="2"/>
</dbReference>
<dbReference type="InterPro" id="IPR018490">
    <property type="entry name" value="cNMP-bd_dom_sf"/>
</dbReference>
<accession>A0AAD2D2Z4</accession>
<dbReference type="Gene3D" id="2.60.120.10">
    <property type="entry name" value="Jelly Rolls"/>
    <property type="match status" value="2"/>
</dbReference>
<dbReference type="PRINTS" id="PR00103">
    <property type="entry name" value="CAMPKINASE"/>
</dbReference>
<comment type="caution">
    <text evidence="3">The sequence shown here is derived from an EMBL/GenBank/DDBJ whole genome shotgun (WGS) entry which is preliminary data.</text>
</comment>
<evidence type="ECO:0000313" key="4">
    <source>
        <dbReference type="Proteomes" id="UP001295684"/>
    </source>
</evidence>
<gene>
    <name evidence="3" type="ORF">ECRASSUSDP1_LOCUS19112</name>
</gene>
<sequence length="759" mass="88316">MKTCTDKKSTSVDDLGVNRFFSVLEIPSTPEEKKTSKIRTIEILKINPHLRNKEQVRELTSYLEGFEYFREYINSGKREVVHKCSKQLRWRHFSKGDYIMKQGDFAQEFYIILKGKIGVYLEATRNIECTFRELLQFIYLQKCLIQSINGKHPSKSLLDFAKIAFEEPKMNNGIPELPLRLRNLTYESLSPRMSEMSMKLYGKAKETYEIEFLVHLSELNHGKIFGEIGLLEGKPRSATLIASEDTWCAGLTKDSFETILKKFERDKILSLIEDLDHFLNFKSLTRAHKIKLFKGITQVEFTRNQIIYDEGDPSDCLYFLLEGEYEISKTFTVSSHEEKVSIEYHKMNPSTGFTDLLIEENTADFMKKNKSIFNISIKKSLKNLPEDCKRVKKSLRIWLLNNRCIIGDEELIVEDRNMYSDNTRSQRFFKVRCISDSGKAFRMSYAEFDKRVKNKNTLSCCLHSVMDKLNLLDKRIKKLDVLKKYYAKKPQTSIQEVEAIQESKEVLNNENEKLFVKTLKGIIRTPRNRNSSAEQGADPDIPITSYYKQLILDKRQTTNRFKRLMAHKSQKRLHEPSEKTSRRVTFKLKENAKLLNPKKMTTKKRALRSSSRNSKNYSLKKSSNIIFNVSQNDLMFAKNKYLRKIKNSPRSCFRRKLKEHTNARKFAIHFNTGACFTPLKPEPHRPTRSLFPGNTPTSLPQPLNPLHDPSLPTSLTILSQYATSLLLSDPTKFSSQLALVGAVFMFKRFTSISFIILYR</sequence>
<keyword evidence="4" id="KW-1185">Reference proteome</keyword>
<name>A0AAD2D2Z4_EUPCR</name>
<evidence type="ECO:0000259" key="2">
    <source>
        <dbReference type="PROSITE" id="PS50042"/>
    </source>
</evidence>
<feature type="domain" description="Cyclic nucleotide-binding" evidence="2">
    <location>
        <begin position="72"/>
        <end position="120"/>
    </location>
</feature>
<organism evidence="3 4">
    <name type="scientific">Euplotes crassus</name>
    <dbReference type="NCBI Taxonomy" id="5936"/>
    <lineage>
        <taxon>Eukaryota</taxon>
        <taxon>Sar</taxon>
        <taxon>Alveolata</taxon>
        <taxon>Ciliophora</taxon>
        <taxon>Intramacronucleata</taxon>
        <taxon>Spirotrichea</taxon>
        <taxon>Hypotrichia</taxon>
        <taxon>Euplotida</taxon>
        <taxon>Euplotidae</taxon>
        <taxon>Moneuplotes</taxon>
    </lineage>
</organism>
<feature type="compositionally biased region" description="Polar residues" evidence="1">
    <location>
        <begin position="692"/>
        <end position="701"/>
    </location>
</feature>